<sequence length="259" mass="29295">MAALESAGGAHGNGLSLTNAFNSTLSNVFALQDHAPNFWGLEIDTTKNDTLFKRPPNGTDAFLTSCAFNTGVFILGALAFCCIRQKFPDIYQPRCTKQVPLQQRPQAPPKGWFRWIQTVYYITEEDIYQSAGLDAVMFLRIIWLGMAIFGTFTVYGVLVLIPMNAWGSGEGEGIEKLSMSNISADIDRKIVYFHALGIYLFSFCVFWYCQKTYVWYIQMRQRFLRGTQPNLYSVMVRNLPKHLQSSTALANEMEDIFPG</sequence>
<dbReference type="OrthoDB" id="1689567at2759"/>
<feature type="domain" description="CSC1/OSCA1-like N-terminal transmembrane" evidence="2">
    <location>
        <begin position="61"/>
        <end position="209"/>
    </location>
</feature>
<dbReference type="GeneID" id="25911524"/>
<dbReference type="InterPro" id="IPR045122">
    <property type="entry name" value="Csc1-like"/>
</dbReference>
<feature type="transmembrane region" description="Helical" evidence="1">
    <location>
        <begin position="61"/>
        <end position="83"/>
    </location>
</feature>
<feature type="transmembrane region" description="Helical" evidence="1">
    <location>
        <begin position="141"/>
        <end position="161"/>
    </location>
</feature>
<protein>
    <recommendedName>
        <fullName evidence="2">CSC1/OSCA1-like N-terminal transmembrane domain-containing protein</fullName>
    </recommendedName>
</protein>
<keyword evidence="1" id="KW-0472">Membrane</keyword>
<gene>
    <name evidence="3" type="ORF">SARC_11020</name>
</gene>
<keyword evidence="4" id="KW-1185">Reference proteome</keyword>
<name>A0A0L0FKC1_9EUKA</name>
<dbReference type="AlphaFoldDB" id="A0A0L0FKC1"/>
<accession>A0A0L0FKC1</accession>
<dbReference type="GO" id="GO:0005886">
    <property type="term" value="C:plasma membrane"/>
    <property type="evidence" value="ECO:0007669"/>
    <property type="project" value="TreeGrafter"/>
</dbReference>
<dbReference type="InterPro" id="IPR032880">
    <property type="entry name" value="CSC1/OSCA1-like_N"/>
</dbReference>
<feature type="non-terminal residue" evidence="3">
    <location>
        <position position="259"/>
    </location>
</feature>
<evidence type="ECO:0000256" key="1">
    <source>
        <dbReference type="SAM" id="Phobius"/>
    </source>
</evidence>
<dbReference type="STRING" id="667725.A0A0L0FKC1"/>
<evidence type="ECO:0000259" key="2">
    <source>
        <dbReference type="Pfam" id="PF13967"/>
    </source>
</evidence>
<feature type="transmembrane region" description="Helical" evidence="1">
    <location>
        <begin position="190"/>
        <end position="209"/>
    </location>
</feature>
<keyword evidence="1" id="KW-1133">Transmembrane helix</keyword>
<reference evidence="3 4" key="1">
    <citation type="submission" date="2011-02" db="EMBL/GenBank/DDBJ databases">
        <title>The Genome Sequence of Sphaeroforma arctica JP610.</title>
        <authorList>
            <consortium name="The Broad Institute Genome Sequencing Platform"/>
            <person name="Russ C."/>
            <person name="Cuomo C."/>
            <person name="Young S.K."/>
            <person name="Zeng Q."/>
            <person name="Gargeya S."/>
            <person name="Alvarado L."/>
            <person name="Berlin A."/>
            <person name="Chapman S.B."/>
            <person name="Chen Z."/>
            <person name="Freedman E."/>
            <person name="Gellesch M."/>
            <person name="Goldberg J."/>
            <person name="Griggs A."/>
            <person name="Gujja S."/>
            <person name="Heilman E."/>
            <person name="Heiman D."/>
            <person name="Howarth C."/>
            <person name="Mehta T."/>
            <person name="Neiman D."/>
            <person name="Pearson M."/>
            <person name="Roberts A."/>
            <person name="Saif S."/>
            <person name="Shea T."/>
            <person name="Shenoy N."/>
            <person name="Sisk P."/>
            <person name="Stolte C."/>
            <person name="Sykes S."/>
            <person name="White J."/>
            <person name="Yandava C."/>
            <person name="Burger G."/>
            <person name="Gray M.W."/>
            <person name="Holland P.W.H."/>
            <person name="King N."/>
            <person name="Lang F.B.F."/>
            <person name="Roger A.J."/>
            <person name="Ruiz-Trillo I."/>
            <person name="Haas B."/>
            <person name="Nusbaum C."/>
            <person name="Birren B."/>
        </authorList>
    </citation>
    <scope>NUCLEOTIDE SEQUENCE [LARGE SCALE GENOMIC DNA]</scope>
    <source>
        <strain evidence="3 4">JP610</strain>
    </source>
</reference>
<evidence type="ECO:0000313" key="4">
    <source>
        <dbReference type="Proteomes" id="UP000054560"/>
    </source>
</evidence>
<dbReference type="GO" id="GO:0005227">
    <property type="term" value="F:calcium-activated cation channel activity"/>
    <property type="evidence" value="ECO:0007669"/>
    <property type="project" value="InterPro"/>
</dbReference>
<keyword evidence="1" id="KW-0812">Transmembrane</keyword>
<proteinExistence type="predicted"/>
<dbReference type="PANTHER" id="PTHR13018">
    <property type="entry name" value="PROBABLE MEMBRANE PROTEIN DUF221-RELATED"/>
    <property type="match status" value="1"/>
</dbReference>
<evidence type="ECO:0000313" key="3">
    <source>
        <dbReference type="EMBL" id="KNC76478.1"/>
    </source>
</evidence>
<dbReference type="PANTHER" id="PTHR13018:SF5">
    <property type="entry name" value="RE44586P"/>
    <property type="match status" value="1"/>
</dbReference>
<dbReference type="RefSeq" id="XP_014150380.1">
    <property type="nucleotide sequence ID" value="XM_014294905.1"/>
</dbReference>
<dbReference type="Pfam" id="PF13967">
    <property type="entry name" value="RSN1_TM"/>
    <property type="match status" value="1"/>
</dbReference>
<dbReference type="eggNOG" id="KOG1134">
    <property type="taxonomic scope" value="Eukaryota"/>
</dbReference>
<dbReference type="EMBL" id="KQ243087">
    <property type="protein sequence ID" value="KNC76478.1"/>
    <property type="molecule type" value="Genomic_DNA"/>
</dbReference>
<organism evidence="3 4">
    <name type="scientific">Sphaeroforma arctica JP610</name>
    <dbReference type="NCBI Taxonomy" id="667725"/>
    <lineage>
        <taxon>Eukaryota</taxon>
        <taxon>Ichthyosporea</taxon>
        <taxon>Ichthyophonida</taxon>
        <taxon>Sphaeroforma</taxon>
    </lineage>
</organism>
<dbReference type="Proteomes" id="UP000054560">
    <property type="component" value="Unassembled WGS sequence"/>
</dbReference>